<gene>
    <name evidence="1" type="ORF">LS41612_06945</name>
</gene>
<protein>
    <recommendedName>
        <fullName evidence="3">DUF4303 domain-containing protein</fullName>
    </recommendedName>
</protein>
<evidence type="ECO:0000313" key="1">
    <source>
        <dbReference type="EMBL" id="AVK96000.1"/>
    </source>
</evidence>
<evidence type="ECO:0008006" key="3">
    <source>
        <dbReference type="Google" id="ProtNLM"/>
    </source>
</evidence>
<dbReference type="Proteomes" id="UP000238825">
    <property type="component" value="Chromosome"/>
</dbReference>
<dbReference type="AlphaFoldDB" id="A0A2S0JXY6"/>
<evidence type="ECO:0000313" key="2">
    <source>
        <dbReference type="Proteomes" id="UP000238825"/>
    </source>
</evidence>
<sequence length="360" mass="42036">MTKHLYWLTKHNWRECFTMSYDVHIGRLISGRRELEGKGSYLLCTANQTIQEITTFGSKDGIFISTRDLENALYDFCKSAIARYIEEGRNKDVYTFSLYTDSYNGSYIVYINNRDSLEQTVAQYYAQYQESYLETGSKFYNQTLEQIYRSCKFSEGDYPFMYDEMPNGLETYLEMFNCISQETPAYLSNDENYIFEKTIIDSELFLIAIQVIHRLQNDLKQLNRTEDFIAYVSAADGVGGDYLTLSQLIRKTVPEDQLYQSMPDLMKKDMEFHSAVDAIQQRPLVQQVKHWVDVIERGEFGKGSMRSFWRTDYEAYEQLVGLGGHAIPHIQEHLNSELEDDTRRILMVVLEDLAEQAARL</sequence>
<name>A0A2S0JXY6_LYSSH</name>
<dbReference type="EMBL" id="CP019980">
    <property type="protein sequence ID" value="AVK96000.1"/>
    <property type="molecule type" value="Genomic_DNA"/>
</dbReference>
<accession>A0A2S0JXY6</accession>
<proteinExistence type="predicted"/>
<organism evidence="1 2">
    <name type="scientific">Lysinibacillus sphaericus</name>
    <name type="common">Bacillus sphaericus</name>
    <dbReference type="NCBI Taxonomy" id="1421"/>
    <lineage>
        <taxon>Bacteria</taxon>
        <taxon>Bacillati</taxon>
        <taxon>Bacillota</taxon>
        <taxon>Bacilli</taxon>
        <taxon>Bacillales</taxon>
        <taxon>Bacillaceae</taxon>
        <taxon>Lysinibacillus</taxon>
    </lineage>
</organism>
<reference evidence="1 2" key="1">
    <citation type="submission" date="2017-03" db="EMBL/GenBank/DDBJ databases">
        <title>The whole genome sequencing and assembly of Lysinibacillus sphaericus DSM 28T strain.</title>
        <authorList>
            <person name="Lee Y.-J."/>
            <person name="Yi H."/>
            <person name="Bahn Y.-S."/>
            <person name="Kim J.F."/>
            <person name="Lee D.-W."/>
        </authorList>
    </citation>
    <scope>NUCLEOTIDE SEQUENCE [LARGE SCALE GENOMIC DNA]</scope>
    <source>
        <strain evidence="1 2">DSM 28</strain>
    </source>
</reference>